<dbReference type="Proteomes" id="UP001157733">
    <property type="component" value="Chromosome"/>
</dbReference>
<reference evidence="10 11" key="1">
    <citation type="submission" date="2022-09" db="EMBL/GenBank/DDBJ databases">
        <authorList>
            <person name="Kop L."/>
        </authorList>
    </citation>
    <scope>NUCLEOTIDE SEQUENCE [LARGE SCALE GENOMIC DNA]</scope>
    <source>
        <strain evidence="10 11">347</strain>
    </source>
</reference>
<dbReference type="RefSeq" id="WP_282012490.1">
    <property type="nucleotide sequence ID" value="NZ_OX336137.1"/>
</dbReference>
<evidence type="ECO:0000256" key="5">
    <source>
        <dbReference type="ARBA" id="ARBA00023239"/>
    </source>
</evidence>
<feature type="active site" description="Proton donor" evidence="7">
    <location>
        <position position="67"/>
    </location>
</feature>
<dbReference type="PANTHER" id="PTHR32119:SF2">
    <property type="entry name" value="OROTIDINE 5'-PHOSPHATE DECARBOXYLASE"/>
    <property type="match status" value="1"/>
</dbReference>
<dbReference type="Pfam" id="PF00215">
    <property type="entry name" value="OMPdecase"/>
    <property type="match status" value="1"/>
</dbReference>
<dbReference type="NCBIfam" id="TIGR01740">
    <property type="entry name" value="pyrF"/>
    <property type="match status" value="1"/>
</dbReference>
<dbReference type="HAMAP" id="MF_01200_B">
    <property type="entry name" value="OMPdecase_type1_B"/>
    <property type="match status" value="1"/>
</dbReference>
<name>A0ABM9HHY0_9BACT</name>
<dbReference type="NCBIfam" id="NF001273">
    <property type="entry name" value="PRK00230.1"/>
    <property type="match status" value="1"/>
</dbReference>
<comment type="function">
    <text evidence="1 7">Catalyzes the decarboxylation of orotidine 5'-monophosphate (OMP) to uridine 5'-monophosphate (UMP).</text>
</comment>
<dbReference type="PROSITE" id="PS00156">
    <property type="entry name" value="OMPDECASE"/>
    <property type="match status" value="1"/>
</dbReference>
<evidence type="ECO:0000313" key="10">
    <source>
        <dbReference type="EMBL" id="CAI2719673.1"/>
    </source>
</evidence>
<evidence type="ECO:0000256" key="2">
    <source>
        <dbReference type="ARBA" id="ARBA00004861"/>
    </source>
</evidence>
<dbReference type="SUPFAM" id="SSF51366">
    <property type="entry name" value="Ribulose-phoshate binding barrel"/>
    <property type="match status" value="1"/>
</dbReference>
<keyword evidence="11" id="KW-1185">Reference proteome</keyword>
<keyword evidence="4 7" id="KW-0665">Pyrimidine biosynthesis</keyword>
<feature type="binding site" evidence="7">
    <location>
        <position position="196"/>
    </location>
    <ligand>
        <name>substrate</name>
    </ligand>
</feature>
<dbReference type="InterPro" id="IPR018089">
    <property type="entry name" value="OMPdecase_AS"/>
</dbReference>
<evidence type="ECO:0000256" key="3">
    <source>
        <dbReference type="ARBA" id="ARBA00022793"/>
    </source>
</evidence>
<dbReference type="InterPro" id="IPR014732">
    <property type="entry name" value="OMPdecase"/>
</dbReference>
<feature type="binding site" evidence="7">
    <location>
        <position position="216"/>
    </location>
    <ligand>
        <name>substrate</name>
    </ligand>
</feature>
<proteinExistence type="inferred from homology"/>
<comment type="catalytic activity">
    <reaction evidence="6 7 8">
        <text>orotidine 5'-phosphate + H(+) = UMP + CO2</text>
        <dbReference type="Rhea" id="RHEA:11596"/>
        <dbReference type="ChEBI" id="CHEBI:15378"/>
        <dbReference type="ChEBI" id="CHEBI:16526"/>
        <dbReference type="ChEBI" id="CHEBI:57538"/>
        <dbReference type="ChEBI" id="CHEBI:57865"/>
        <dbReference type="EC" id="4.1.1.23"/>
    </reaction>
</comment>
<dbReference type="EMBL" id="OX336137">
    <property type="protein sequence ID" value="CAI2719673.1"/>
    <property type="molecule type" value="Genomic_DNA"/>
</dbReference>
<evidence type="ECO:0000256" key="1">
    <source>
        <dbReference type="ARBA" id="ARBA00002356"/>
    </source>
</evidence>
<evidence type="ECO:0000259" key="9">
    <source>
        <dbReference type="SMART" id="SM00934"/>
    </source>
</evidence>
<sequence>MTPQTPQDRLIFALDVPDLDRAVDHIKTLGDSVGCFKVGLELFIRAGVDAIRAVRDHSDAAVFLDLKLHDIPVTVERAVTAAREHGVQFLTVHCGGGEAMVQAALKAAGGTTQILGVTVLTSMTGRDLDPAWGYSDGLTVHELVMDRVLMGRDLGLTGFVCSGEEVEDIKKQSGGPLLTVVPGIRLADGTVTGDDQSRITTPTDAIQRGADYLVVGRPIRDAKDPQDAARRIVDEIAHALKA</sequence>
<dbReference type="InterPro" id="IPR013785">
    <property type="entry name" value="Aldolase_TIM"/>
</dbReference>
<accession>A0ABM9HHY0</accession>
<dbReference type="InterPro" id="IPR047596">
    <property type="entry name" value="OMPdecase_bac"/>
</dbReference>
<feature type="binding site" evidence="7">
    <location>
        <position position="15"/>
    </location>
    <ligand>
        <name>substrate</name>
    </ligand>
</feature>
<evidence type="ECO:0000256" key="7">
    <source>
        <dbReference type="HAMAP-Rule" id="MF_01200"/>
    </source>
</evidence>
<dbReference type="Gene3D" id="3.20.20.70">
    <property type="entry name" value="Aldolase class I"/>
    <property type="match status" value="1"/>
</dbReference>
<keyword evidence="3 7" id="KW-0210">Decarboxylase</keyword>
<feature type="binding site" evidence="7">
    <location>
        <position position="37"/>
    </location>
    <ligand>
        <name>substrate</name>
    </ligand>
</feature>
<dbReference type="InterPro" id="IPR001754">
    <property type="entry name" value="OMPdeCOase_dom"/>
</dbReference>
<dbReference type="SMART" id="SM00934">
    <property type="entry name" value="OMPdecase"/>
    <property type="match status" value="1"/>
</dbReference>
<comment type="pathway">
    <text evidence="2 7 8">Pyrimidine metabolism; UMP biosynthesis via de novo pathway; UMP from orotate: step 2/2.</text>
</comment>
<feature type="binding site" evidence="7">
    <location>
        <position position="121"/>
    </location>
    <ligand>
        <name>substrate</name>
    </ligand>
</feature>
<feature type="binding site" evidence="7">
    <location>
        <begin position="65"/>
        <end position="74"/>
    </location>
    <ligand>
        <name>substrate</name>
    </ligand>
</feature>
<dbReference type="InterPro" id="IPR011060">
    <property type="entry name" value="RibuloseP-bd_barrel"/>
</dbReference>
<evidence type="ECO:0000256" key="6">
    <source>
        <dbReference type="ARBA" id="ARBA00049157"/>
    </source>
</evidence>
<evidence type="ECO:0000313" key="11">
    <source>
        <dbReference type="Proteomes" id="UP001157733"/>
    </source>
</evidence>
<dbReference type="PANTHER" id="PTHR32119">
    <property type="entry name" value="OROTIDINE 5'-PHOSPHATE DECARBOXYLASE"/>
    <property type="match status" value="1"/>
</dbReference>
<evidence type="ECO:0000256" key="4">
    <source>
        <dbReference type="ARBA" id="ARBA00022975"/>
    </source>
</evidence>
<feature type="binding site" evidence="7">
    <location>
        <position position="217"/>
    </location>
    <ligand>
        <name>substrate</name>
    </ligand>
</feature>
<dbReference type="CDD" id="cd04725">
    <property type="entry name" value="OMP_decarboxylase_like"/>
    <property type="match status" value="1"/>
</dbReference>
<evidence type="ECO:0000256" key="8">
    <source>
        <dbReference type="RuleBase" id="RU000512"/>
    </source>
</evidence>
<keyword evidence="5 7" id="KW-0456">Lyase</keyword>
<feature type="binding site" evidence="7">
    <location>
        <position position="185"/>
    </location>
    <ligand>
        <name>substrate</name>
    </ligand>
</feature>
<organism evidence="10 11">
    <name type="scientific">Nitrospina watsonii</name>
    <dbReference type="NCBI Taxonomy" id="1323948"/>
    <lineage>
        <taxon>Bacteria</taxon>
        <taxon>Pseudomonadati</taxon>
        <taxon>Nitrospinota/Tectimicrobiota group</taxon>
        <taxon>Nitrospinota</taxon>
        <taxon>Nitrospinia</taxon>
        <taxon>Nitrospinales</taxon>
        <taxon>Nitrospinaceae</taxon>
        <taxon>Nitrospina</taxon>
    </lineage>
</organism>
<comment type="similarity">
    <text evidence="7">Belongs to the OMP decarboxylase family. Type 1 subfamily.</text>
</comment>
<dbReference type="GO" id="GO:0004590">
    <property type="term" value="F:orotidine-5'-phosphate decarboxylase activity"/>
    <property type="evidence" value="ECO:0007669"/>
    <property type="project" value="UniProtKB-EC"/>
</dbReference>
<gene>
    <name evidence="7 10" type="primary">pyrF</name>
    <name evidence="10" type="ORF">NSPWAT_2817</name>
</gene>
<feature type="domain" description="Orotidine 5'-phosphate decarboxylase" evidence="9">
    <location>
        <begin position="9"/>
        <end position="232"/>
    </location>
</feature>
<comment type="subunit">
    <text evidence="7">Homodimer.</text>
</comment>
<protein>
    <recommendedName>
        <fullName evidence="7">Orotidine 5'-phosphate decarboxylase</fullName>
        <ecNumber evidence="7">4.1.1.23</ecNumber>
    </recommendedName>
    <alternativeName>
        <fullName evidence="7">OMP decarboxylase</fullName>
        <shortName evidence="7">OMPDCase</shortName>
        <shortName evidence="7">OMPdecase</shortName>
    </alternativeName>
</protein>
<dbReference type="EC" id="4.1.1.23" evidence="7"/>